<gene>
    <name evidence="1" type="ORF">DPEC_G00258640</name>
</gene>
<evidence type="ECO:0000313" key="1">
    <source>
        <dbReference type="EMBL" id="KAJ7993816.1"/>
    </source>
</evidence>
<accession>A0ACC2FR32</accession>
<evidence type="ECO:0000313" key="2">
    <source>
        <dbReference type="Proteomes" id="UP001157502"/>
    </source>
</evidence>
<dbReference type="Proteomes" id="UP001157502">
    <property type="component" value="Chromosome 23"/>
</dbReference>
<proteinExistence type="predicted"/>
<comment type="caution">
    <text evidence="1">The sequence shown here is derived from an EMBL/GenBank/DDBJ whole genome shotgun (WGS) entry which is preliminary data.</text>
</comment>
<dbReference type="EMBL" id="CM055750">
    <property type="protein sequence ID" value="KAJ7993816.1"/>
    <property type="molecule type" value="Genomic_DNA"/>
</dbReference>
<reference evidence="1" key="1">
    <citation type="submission" date="2021-05" db="EMBL/GenBank/DDBJ databases">
        <authorList>
            <person name="Pan Q."/>
            <person name="Jouanno E."/>
            <person name="Zahm M."/>
            <person name="Klopp C."/>
            <person name="Cabau C."/>
            <person name="Louis A."/>
            <person name="Berthelot C."/>
            <person name="Parey E."/>
            <person name="Roest Crollius H."/>
            <person name="Montfort J."/>
            <person name="Robinson-Rechavi M."/>
            <person name="Bouchez O."/>
            <person name="Lampietro C."/>
            <person name="Lopez Roques C."/>
            <person name="Donnadieu C."/>
            <person name="Postlethwait J."/>
            <person name="Bobe J."/>
            <person name="Dillon D."/>
            <person name="Chandos A."/>
            <person name="von Hippel F."/>
            <person name="Guiguen Y."/>
        </authorList>
    </citation>
    <scope>NUCLEOTIDE SEQUENCE</scope>
    <source>
        <strain evidence="1">YG-Jan2019</strain>
    </source>
</reference>
<organism evidence="1 2">
    <name type="scientific">Dallia pectoralis</name>
    <name type="common">Alaska blackfish</name>
    <dbReference type="NCBI Taxonomy" id="75939"/>
    <lineage>
        <taxon>Eukaryota</taxon>
        <taxon>Metazoa</taxon>
        <taxon>Chordata</taxon>
        <taxon>Craniata</taxon>
        <taxon>Vertebrata</taxon>
        <taxon>Euteleostomi</taxon>
        <taxon>Actinopterygii</taxon>
        <taxon>Neopterygii</taxon>
        <taxon>Teleostei</taxon>
        <taxon>Protacanthopterygii</taxon>
        <taxon>Esociformes</taxon>
        <taxon>Umbridae</taxon>
        <taxon>Dallia</taxon>
    </lineage>
</organism>
<name>A0ACC2FR32_DALPE</name>
<protein>
    <submittedName>
        <fullName evidence="1">Uncharacterized protein</fullName>
    </submittedName>
</protein>
<keyword evidence="2" id="KW-1185">Reference proteome</keyword>
<sequence>MKLKRVNKFHKRIAEGIPRPWHIIYYRGRTCFDPNNYKGRFTEDELQSLITLQALHGNSWSKISELTDRSTTALKTRFSCISEKAGPWTETEFKRLMDTMQELLAGQAETSNGRATIRKEKIYKDVPWTAVSERVKTRHWAQCRGKWMEFLKKKMSHGQTSFAKRVRSIQIKVHLIKELYELQVEDVVDINWDELALKIGDVTPHSLQKHFYRLKLAKVPLWQNKTFCDIMDFLSSKVLPKYEDYLHKAGLDLESESRAEPQEFLVLSDIFNDLEDCDHDDLADE</sequence>